<reference evidence="2" key="1">
    <citation type="submission" date="2020-05" db="EMBL/GenBank/DDBJ databases">
        <title>Mycena genomes resolve the evolution of fungal bioluminescence.</title>
        <authorList>
            <person name="Tsai I.J."/>
        </authorList>
    </citation>
    <scope>NUCLEOTIDE SEQUENCE</scope>
    <source>
        <strain evidence="2">160909Yilan</strain>
    </source>
</reference>
<comment type="caution">
    <text evidence="2">The sequence shown here is derived from an EMBL/GenBank/DDBJ whole genome shotgun (WGS) entry which is preliminary data.</text>
</comment>
<evidence type="ECO:0000256" key="1">
    <source>
        <dbReference type="SAM" id="Phobius"/>
    </source>
</evidence>
<feature type="transmembrane region" description="Helical" evidence="1">
    <location>
        <begin position="318"/>
        <end position="340"/>
    </location>
</feature>
<accession>A0A8H6Y5L5</accession>
<dbReference type="AlphaFoldDB" id="A0A8H6Y5L5"/>
<sequence>MKVKRKLYWTYIVGHPAHAEKAMANWMAEAHKQAVLYLKWCSFEALTSATAKTPFPLKHSNDLGNLLASLEQDSLISPPQEKDDSRAQEPLSLGTAPDDQISVLETAAQESYKLRTSLIAKILKEKYTQLSAIDALGETNKPPKPSRALDVLFWIVDVASLGSFLRYLHRLDEVRDTLLTDDKWRDHIWRLVKEWEEFNLISTVLLSASAGILALNNIDGVPRTAILISILSSFGGITTGLYCITMYQPRAPNSRESIDRSNAMTMFKYNQYILTHKSIALVLGLPMAFLVWSLIAFMVGILSYNIVGTEISNHVSGVAYAVISVAAAIFLFIALAFYSLSRLWGSRQGRTAFLDTIRKQYRHWRPLPDETEKSAA</sequence>
<organism evidence="2 3">
    <name type="scientific">Mycena sanguinolenta</name>
    <dbReference type="NCBI Taxonomy" id="230812"/>
    <lineage>
        <taxon>Eukaryota</taxon>
        <taxon>Fungi</taxon>
        <taxon>Dikarya</taxon>
        <taxon>Basidiomycota</taxon>
        <taxon>Agaricomycotina</taxon>
        <taxon>Agaricomycetes</taxon>
        <taxon>Agaricomycetidae</taxon>
        <taxon>Agaricales</taxon>
        <taxon>Marasmiineae</taxon>
        <taxon>Mycenaceae</taxon>
        <taxon>Mycena</taxon>
    </lineage>
</organism>
<name>A0A8H6Y5L5_9AGAR</name>
<dbReference type="OrthoDB" id="3208379at2759"/>
<feature type="transmembrane region" description="Helical" evidence="1">
    <location>
        <begin position="198"/>
        <end position="218"/>
    </location>
</feature>
<evidence type="ECO:0000313" key="3">
    <source>
        <dbReference type="Proteomes" id="UP000623467"/>
    </source>
</evidence>
<protein>
    <recommendedName>
        <fullName evidence="4">Transmembrane protein</fullName>
    </recommendedName>
</protein>
<evidence type="ECO:0000313" key="2">
    <source>
        <dbReference type="EMBL" id="KAF7354645.1"/>
    </source>
</evidence>
<keyword evidence="3" id="KW-1185">Reference proteome</keyword>
<gene>
    <name evidence="2" type="ORF">MSAN_01378100</name>
</gene>
<proteinExistence type="predicted"/>
<dbReference type="Proteomes" id="UP000623467">
    <property type="component" value="Unassembled WGS sequence"/>
</dbReference>
<dbReference type="EMBL" id="JACAZH010000011">
    <property type="protein sequence ID" value="KAF7354645.1"/>
    <property type="molecule type" value="Genomic_DNA"/>
</dbReference>
<feature type="transmembrane region" description="Helical" evidence="1">
    <location>
        <begin position="279"/>
        <end position="306"/>
    </location>
</feature>
<feature type="transmembrane region" description="Helical" evidence="1">
    <location>
        <begin position="224"/>
        <end position="245"/>
    </location>
</feature>
<keyword evidence="1" id="KW-0472">Membrane</keyword>
<evidence type="ECO:0008006" key="4">
    <source>
        <dbReference type="Google" id="ProtNLM"/>
    </source>
</evidence>
<keyword evidence="1" id="KW-0812">Transmembrane</keyword>
<keyword evidence="1" id="KW-1133">Transmembrane helix</keyword>